<sequence length="948" mass="105793">MLIATQAKSIEGTEKYFDTVLAKGDYYIDGAEVGGAFQGNLATLLGVEGMAASREPFSRLLRGFHPTMAEKLVQRLAHNRRPGTDLTFSPPKSFSVWWALFKDERLIQALRDTVRETMEKDVQPLMCRRVRAGGQAASKDRTPTGSLAWVDFLHLTARPVEGKVDPHLHIHAFVMNLTADGGKFYAAEMEEIVRQRPSLQAKFEARLAHRMQHELGIPVEKTRFLQGGRMKAGWEIRGIDRGLIEKFSARTQQVEAHAAEYGVIDAAEKGKLGVRTRAKKEKGQSIEQLHREWRSRLTEAKREQLDGLRSGAIGAEVEAPVSKRAAESIRYALDHHLYRQSTVEKQAVIGAALEHGLTLLPEEVEAALDSQEVIQRPQDVRGAARDFVTTHDVLDAERRMIAFARDGRGTRMPIGRGVHTFKRDWMNAEQKQAVRSVLESRHTIMAVMGAAGTGKSTLMSEAAEAIETLGKKLFVFAPSTGAREVLEEKGFPDAQTTEHLLRNEKLHEKLKDHVLWIDEAGQLDVRTMNGIFDIAKAQNCRVVLSGDTRQHASPRRGEAMRLLEKEAGLQISRVETIQRQQGDYKRAVELIGRGDEIVDKQRGLSGLVAGFDLLDRLGKIKEIRSEERHAVLAQQYLAAPPEKTPLVVAPTHAEGRSVTDHIRHGLRERGAIGTEEREFLQLSSLNLSEAQKSAAVTYTQPGMMIQFHQNVAGGFKRGGRYRVEQQPDGAACLKPLGGGLSKPIPLTNPERFEVYRENKIGFAVGDKVRFSLGGTATDKKRRISNGRLDEIAGFDRQGNLRLKSGMTVAKDYGHLDLGYVTTSHAAQGKDRETAIAAMGSQSLAAVNARQFYVTVSRGQKDVAIYVDDKQAIRQAIQNRGEQRSATELVKMPAPEARQPLQQRDRQRRAIVERARQWWDARIERRDRPTAQPSRPRIPIHTQLEPGRG</sequence>
<proteinExistence type="predicted"/>
<evidence type="ECO:0000313" key="3">
    <source>
        <dbReference type="EMBL" id="TWT41391.1"/>
    </source>
</evidence>
<dbReference type="SUPFAM" id="SSF52540">
    <property type="entry name" value="P-loop containing nucleoside triphosphate hydrolases"/>
    <property type="match status" value="2"/>
</dbReference>
<feature type="region of interest" description="Disordered" evidence="1">
    <location>
        <begin position="923"/>
        <end position="948"/>
    </location>
</feature>
<protein>
    <submittedName>
        <fullName evidence="3">Multifunctional conjugation protein TraI</fullName>
    </submittedName>
</protein>
<organism evidence="3 4">
    <name type="scientific">Botrimarina hoheduenensis</name>
    <dbReference type="NCBI Taxonomy" id="2528000"/>
    <lineage>
        <taxon>Bacteria</taxon>
        <taxon>Pseudomonadati</taxon>
        <taxon>Planctomycetota</taxon>
        <taxon>Planctomycetia</taxon>
        <taxon>Pirellulales</taxon>
        <taxon>Lacipirellulaceae</taxon>
        <taxon>Botrimarina</taxon>
    </lineage>
</organism>
<dbReference type="SMART" id="SM00382">
    <property type="entry name" value="AAA"/>
    <property type="match status" value="1"/>
</dbReference>
<evidence type="ECO:0000259" key="2">
    <source>
        <dbReference type="SMART" id="SM00382"/>
    </source>
</evidence>
<feature type="domain" description="AAA+ ATPase" evidence="2">
    <location>
        <begin position="441"/>
        <end position="573"/>
    </location>
</feature>
<dbReference type="Proteomes" id="UP000318995">
    <property type="component" value="Unassembled WGS sequence"/>
</dbReference>
<dbReference type="InterPro" id="IPR003593">
    <property type="entry name" value="AAA+_ATPase"/>
</dbReference>
<dbReference type="InterPro" id="IPR027417">
    <property type="entry name" value="P-loop_NTPase"/>
</dbReference>
<dbReference type="RefSeq" id="WP_146575302.1">
    <property type="nucleotide sequence ID" value="NZ_SJPH01000009.1"/>
</dbReference>
<dbReference type="InterPro" id="IPR014862">
    <property type="entry name" value="TrwC"/>
</dbReference>
<dbReference type="AlphaFoldDB" id="A0A5C5VUV5"/>
<evidence type="ECO:0000313" key="4">
    <source>
        <dbReference type="Proteomes" id="UP000318995"/>
    </source>
</evidence>
<name>A0A5C5VUV5_9BACT</name>
<dbReference type="OrthoDB" id="1826980at2"/>
<comment type="caution">
    <text evidence="3">The sequence shown here is derived from an EMBL/GenBank/DDBJ whole genome shotgun (WGS) entry which is preliminary data.</text>
</comment>
<dbReference type="SUPFAM" id="SSF55464">
    <property type="entry name" value="Origin of replication-binding domain, RBD-like"/>
    <property type="match status" value="1"/>
</dbReference>
<gene>
    <name evidence="3" type="primary">traI_4</name>
    <name evidence="3" type="ORF">Pla111_31050</name>
</gene>
<reference evidence="3 4" key="1">
    <citation type="submission" date="2019-02" db="EMBL/GenBank/DDBJ databases">
        <title>Deep-cultivation of Planctomycetes and their phenomic and genomic characterization uncovers novel biology.</title>
        <authorList>
            <person name="Wiegand S."/>
            <person name="Jogler M."/>
            <person name="Boedeker C."/>
            <person name="Pinto D."/>
            <person name="Vollmers J."/>
            <person name="Rivas-Marin E."/>
            <person name="Kohn T."/>
            <person name="Peeters S.H."/>
            <person name="Heuer A."/>
            <person name="Rast P."/>
            <person name="Oberbeckmann S."/>
            <person name="Bunk B."/>
            <person name="Jeske O."/>
            <person name="Meyerdierks A."/>
            <person name="Storesund J.E."/>
            <person name="Kallscheuer N."/>
            <person name="Luecker S."/>
            <person name="Lage O.M."/>
            <person name="Pohl T."/>
            <person name="Merkel B.J."/>
            <person name="Hornburger P."/>
            <person name="Mueller R.-W."/>
            <person name="Bruemmer F."/>
            <person name="Labrenz M."/>
            <person name="Spormann A.M."/>
            <person name="Op Den Camp H."/>
            <person name="Overmann J."/>
            <person name="Amann R."/>
            <person name="Jetten M.S.M."/>
            <person name="Mascher T."/>
            <person name="Medema M.H."/>
            <person name="Devos D.P."/>
            <person name="Kaster A.-K."/>
            <person name="Ovreas L."/>
            <person name="Rohde M."/>
            <person name="Galperin M.Y."/>
            <person name="Jogler C."/>
        </authorList>
    </citation>
    <scope>NUCLEOTIDE SEQUENCE [LARGE SCALE GENOMIC DNA]</scope>
    <source>
        <strain evidence="3 4">Pla111</strain>
    </source>
</reference>
<dbReference type="Pfam" id="PF13604">
    <property type="entry name" value="AAA_30"/>
    <property type="match status" value="1"/>
</dbReference>
<dbReference type="Pfam" id="PF08751">
    <property type="entry name" value="TrwC"/>
    <property type="match status" value="1"/>
</dbReference>
<dbReference type="NCBIfam" id="NF041492">
    <property type="entry name" value="MobF"/>
    <property type="match status" value="1"/>
</dbReference>
<dbReference type="Gene3D" id="3.40.50.300">
    <property type="entry name" value="P-loop containing nucleotide triphosphate hydrolases"/>
    <property type="match status" value="2"/>
</dbReference>
<evidence type="ECO:0000256" key="1">
    <source>
        <dbReference type="SAM" id="MobiDB-lite"/>
    </source>
</evidence>
<accession>A0A5C5VUV5</accession>
<keyword evidence="4" id="KW-1185">Reference proteome</keyword>
<dbReference type="EMBL" id="SJPH01000009">
    <property type="protein sequence ID" value="TWT41391.1"/>
    <property type="molecule type" value="Genomic_DNA"/>
</dbReference>